<accession>A0A0L6UHV8</accession>
<reference evidence="1 2" key="1">
    <citation type="submission" date="2015-08" db="EMBL/GenBank/DDBJ databases">
        <title>Next Generation Sequencing and Analysis of the Genome of Puccinia sorghi L Schw, the Causal Agent of Maize Common Rust.</title>
        <authorList>
            <person name="Rochi L."/>
            <person name="Burguener G."/>
            <person name="Darino M."/>
            <person name="Turjanski A."/>
            <person name="Kreff E."/>
            <person name="Dieguez M.J."/>
            <person name="Sacco F."/>
        </authorList>
    </citation>
    <scope>NUCLEOTIDE SEQUENCE [LARGE SCALE GENOMIC DNA]</scope>
    <source>
        <strain evidence="1 2">RO10H11247</strain>
    </source>
</reference>
<protein>
    <submittedName>
        <fullName evidence="1">Uncharacterized protein</fullName>
    </submittedName>
</protein>
<comment type="caution">
    <text evidence="1">The sequence shown here is derived from an EMBL/GenBank/DDBJ whole genome shotgun (WGS) entry which is preliminary data.</text>
</comment>
<name>A0A0L6UHV8_9BASI</name>
<evidence type="ECO:0000313" key="1">
    <source>
        <dbReference type="EMBL" id="KNZ48136.1"/>
    </source>
</evidence>
<evidence type="ECO:0000313" key="2">
    <source>
        <dbReference type="Proteomes" id="UP000037035"/>
    </source>
</evidence>
<dbReference type="EMBL" id="LAVV01011150">
    <property type="protein sequence ID" value="KNZ48136.1"/>
    <property type="molecule type" value="Genomic_DNA"/>
</dbReference>
<proteinExistence type="predicted"/>
<dbReference type="VEuPathDB" id="FungiDB:VP01_5889g1"/>
<gene>
    <name evidence="1" type="ORF">VP01_5889g1</name>
</gene>
<sequence>MFFVKYSSDVKAFCVRWLLQGKAKVALSTIHTTIVKRLSQTPKTAQTVHPAQCPIKQAQYTINISSFLANFLLFTGEQKCRVC</sequence>
<dbReference type="OrthoDB" id="3264182at2759"/>
<keyword evidence="2" id="KW-1185">Reference proteome</keyword>
<dbReference type="AlphaFoldDB" id="A0A0L6UHV8"/>
<dbReference type="Proteomes" id="UP000037035">
    <property type="component" value="Unassembled WGS sequence"/>
</dbReference>
<organism evidence="1 2">
    <name type="scientific">Puccinia sorghi</name>
    <dbReference type="NCBI Taxonomy" id="27349"/>
    <lineage>
        <taxon>Eukaryota</taxon>
        <taxon>Fungi</taxon>
        <taxon>Dikarya</taxon>
        <taxon>Basidiomycota</taxon>
        <taxon>Pucciniomycotina</taxon>
        <taxon>Pucciniomycetes</taxon>
        <taxon>Pucciniales</taxon>
        <taxon>Pucciniaceae</taxon>
        <taxon>Puccinia</taxon>
    </lineage>
</organism>